<dbReference type="EMBL" id="LJDB01000045">
    <property type="protein sequence ID" value="ONI40778.1"/>
    <property type="molecule type" value="Genomic_DNA"/>
</dbReference>
<reference evidence="1" key="1">
    <citation type="submission" date="2016-08" db="EMBL/GenBank/DDBJ databases">
        <authorList>
            <person name="Ngugi D.K."/>
            <person name="Miyake S."/>
            <person name="Stingl U."/>
        </authorList>
    </citation>
    <scope>NUCLEOTIDE SEQUENCE</scope>
    <source>
        <strain evidence="1">SCG-B11WGA-EpuloA1</strain>
    </source>
</reference>
<organism evidence="1 2">
    <name type="scientific">Candidatus Epulonipiscium fishelsonii</name>
    <dbReference type="NCBI Taxonomy" id="77094"/>
    <lineage>
        <taxon>Bacteria</taxon>
        <taxon>Bacillati</taxon>
        <taxon>Bacillota</taxon>
        <taxon>Clostridia</taxon>
        <taxon>Lachnospirales</taxon>
        <taxon>Lachnospiraceae</taxon>
        <taxon>Candidatus Epulonipiscium</taxon>
    </lineage>
</organism>
<proteinExistence type="predicted"/>
<comment type="caution">
    <text evidence="1">The sequence shown here is derived from an EMBL/GenBank/DDBJ whole genome shotgun (WGS) entry which is preliminary data.</text>
</comment>
<accession>A0ACC8XDF8</accession>
<dbReference type="Proteomes" id="UP000188605">
    <property type="component" value="Unassembled WGS sequence"/>
</dbReference>
<sequence length="433" mass="49032">MDGKKIISKLKRLNEIQSMKDVTQLTHTLFPGSHCPLMGAALVAKGIKDCMIMVIGTDECAYYTKSLTLNKDWGGIKGRCVSVIVDNHDVTFGSDKTTEVAFDEMFHEYHPTCVFLVTTCVIEIIGDDMDAVAENLTNKYNIPVLAVHTEHFKCQDHMPGVERTMTTCINMMEPHEKDDSVNILGQRLGSFYNTELYQVLTNANIELGLMLPSNCTVEDIKKASKAKVNVVVHETALPLAKKMKQQFGVPYVRFERFSFPNNIMNCYKTLFDYLEKKVPSEVMERYDEVTALIYNNKQNLTDISYIYGNTSFVNFEVNSFMVSLGMKPLLIQISRFEENDEVWKNHLLEKENPYVTKSANITPLQYVYDELQPNLYLGHEYATRLKAKGIAMVAIDGANDMLGFDAAEGLVKGLVHSAQLSKQYREEKSHGTM</sequence>
<gene>
    <name evidence="1" type="ORF">AN396_05005</name>
</gene>
<evidence type="ECO:0000313" key="1">
    <source>
        <dbReference type="EMBL" id="ONI40778.1"/>
    </source>
</evidence>
<protein>
    <submittedName>
        <fullName evidence="1">Uncharacterized protein</fullName>
    </submittedName>
</protein>
<evidence type="ECO:0000313" key="2">
    <source>
        <dbReference type="Proteomes" id="UP000188605"/>
    </source>
</evidence>
<keyword evidence="2" id="KW-1185">Reference proteome</keyword>
<name>A0ACC8XDF8_9FIRM</name>